<dbReference type="RefSeq" id="WP_258846803.1">
    <property type="nucleotide sequence ID" value="NZ_JANUGX010000022.1"/>
</dbReference>
<sequence length="130" mass="14672">MAIDTRQVQETVMLPGPQRYEYFIQRVVATGTVWSLYRNGWALAKKEDGTLVFPLWPDSEFAKICADYEWTGYEPQSFPLDELVGGLLPQLEQDGIATGVFYTPGARDVMPSAGLLLRDLDDELKSQRNP</sequence>
<dbReference type="InterPro" id="IPR021284">
    <property type="entry name" value="DUF2750"/>
</dbReference>
<proteinExistence type="predicted"/>
<accession>A0ABT2AA05</accession>
<reference evidence="1 2" key="1">
    <citation type="submission" date="2022-08" db="EMBL/GenBank/DDBJ databases">
        <title>Reclassification of Massilia species as members of the genera Telluria, Duganella, Pseudoduganella, Mokoshia gen. nov. and Zemynaea gen. nov. using orthogonal and non-orthogonal genome-based approaches.</title>
        <authorList>
            <person name="Bowman J.P."/>
        </authorList>
    </citation>
    <scope>NUCLEOTIDE SEQUENCE [LARGE SCALE GENOMIC DNA]</scope>
    <source>
        <strain evidence="1 2">LMG 28164</strain>
    </source>
</reference>
<name>A0ABT2AA05_9BURK</name>
<organism evidence="1 2">
    <name type="scientific">Massilia norwichensis</name>
    <dbReference type="NCBI Taxonomy" id="1442366"/>
    <lineage>
        <taxon>Bacteria</taxon>
        <taxon>Pseudomonadati</taxon>
        <taxon>Pseudomonadota</taxon>
        <taxon>Betaproteobacteria</taxon>
        <taxon>Burkholderiales</taxon>
        <taxon>Oxalobacteraceae</taxon>
        <taxon>Telluria group</taxon>
        <taxon>Massilia</taxon>
    </lineage>
</organism>
<protein>
    <submittedName>
        <fullName evidence="1">DUF2750 domain-containing protein</fullName>
    </submittedName>
</protein>
<comment type="caution">
    <text evidence="1">The sequence shown here is derived from an EMBL/GenBank/DDBJ whole genome shotgun (WGS) entry which is preliminary data.</text>
</comment>
<evidence type="ECO:0000313" key="2">
    <source>
        <dbReference type="Proteomes" id="UP001205560"/>
    </source>
</evidence>
<evidence type="ECO:0000313" key="1">
    <source>
        <dbReference type="EMBL" id="MCS0591031.1"/>
    </source>
</evidence>
<keyword evidence="2" id="KW-1185">Reference proteome</keyword>
<dbReference type="EMBL" id="JANUGX010000022">
    <property type="protein sequence ID" value="MCS0591031.1"/>
    <property type="molecule type" value="Genomic_DNA"/>
</dbReference>
<gene>
    <name evidence="1" type="ORF">NX782_17720</name>
</gene>
<dbReference type="Proteomes" id="UP001205560">
    <property type="component" value="Unassembled WGS sequence"/>
</dbReference>
<dbReference type="Pfam" id="PF11042">
    <property type="entry name" value="DUF2750"/>
    <property type="match status" value="1"/>
</dbReference>